<reference evidence="2" key="1">
    <citation type="submission" date="2023-02" db="EMBL/GenBank/DDBJ databases">
        <title>Genome of toxic invasive species Heracleum sosnowskyi carries increased number of genes despite the absence of recent whole-genome duplications.</title>
        <authorList>
            <person name="Schelkunov M."/>
            <person name="Shtratnikova V."/>
            <person name="Makarenko M."/>
            <person name="Klepikova A."/>
            <person name="Omelchenko D."/>
            <person name="Novikova G."/>
            <person name="Obukhova E."/>
            <person name="Bogdanov V."/>
            <person name="Penin A."/>
            <person name="Logacheva M."/>
        </authorList>
    </citation>
    <scope>NUCLEOTIDE SEQUENCE</scope>
    <source>
        <strain evidence="2">Hsosn_3</strain>
        <tissue evidence="2">Leaf</tissue>
    </source>
</reference>
<protein>
    <submittedName>
        <fullName evidence="2">Uncharacterized protein</fullName>
    </submittedName>
</protein>
<evidence type="ECO:0000313" key="3">
    <source>
        <dbReference type="Proteomes" id="UP001237642"/>
    </source>
</evidence>
<gene>
    <name evidence="2" type="ORF">POM88_013269</name>
</gene>
<evidence type="ECO:0000256" key="1">
    <source>
        <dbReference type="SAM" id="MobiDB-lite"/>
    </source>
</evidence>
<feature type="region of interest" description="Disordered" evidence="1">
    <location>
        <begin position="20"/>
        <end position="40"/>
    </location>
</feature>
<comment type="caution">
    <text evidence="2">The sequence shown here is derived from an EMBL/GenBank/DDBJ whole genome shotgun (WGS) entry which is preliminary data.</text>
</comment>
<evidence type="ECO:0000313" key="2">
    <source>
        <dbReference type="EMBL" id="KAK1394213.1"/>
    </source>
</evidence>
<dbReference type="EMBL" id="JAUIZM010000003">
    <property type="protein sequence ID" value="KAK1394213.1"/>
    <property type="molecule type" value="Genomic_DNA"/>
</dbReference>
<sequence>MLFGFHLGFRSWGKDRAFGGQVREPSSAGSGLQDCRDTDSQENVVSEHEDQTDCVGHFDCLDPHNSSLGWHSNASRLDCSSIKYLYGTRDRDNPDLRPRVWGGVTEMTSEPIVINLRNDRALGIINATIIIRRTPIEFMVFAAEEADDFETQHDEALLAAEDDPVDDPMEDLEEDTEDPDEDPEEDPTTVFDFPTSPIPSIDGYSTDDDDSTEGDQILPDVVTTDDDETSEDSASREGIRMYPLPIMRVLTPHAPIEPVTIRR</sequence>
<dbReference type="AlphaFoldDB" id="A0AAD8J088"/>
<organism evidence="2 3">
    <name type="scientific">Heracleum sosnowskyi</name>
    <dbReference type="NCBI Taxonomy" id="360622"/>
    <lineage>
        <taxon>Eukaryota</taxon>
        <taxon>Viridiplantae</taxon>
        <taxon>Streptophyta</taxon>
        <taxon>Embryophyta</taxon>
        <taxon>Tracheophyta</taxon>
        <taxon>Spermatophyta</taxon>
        <taxon>Magnoliopsida</taxon>
        <taxon>eudicotyledons</taxon>
        <taxon>Gunneridae</taxon>
        <taxon>Pentapetalae</taxon>
        <taxon>asterids</taxon>
        <taxon>campanulids</taxon>
        <taxon>Apiales</taxon>
        <taxon>Apiaceae</taxon>
        <taxon>Apioideae</taxon>
        <taxon>apioid superclade</taxon>
        <taxon>Tordylieae</taxon>
        <taxon>Tordyliinae</taxon>
        <taxon>Heracleum</taxon>
    </lineage>
</organism>
<feature type="region of interest" description="Disordered" evidence="1">
    <location>
        <begin position="159"/>
        <end position="239"/>
    </location>
</feature>
<reference evidence="2" key="2">
    <citation type="submission" date="2023-05" db="EMBL/GenBank/DDBJ databases">
        <authorList>
            <person name="Schelkunov M.I."/>
        </authorList>
    </citation>
    <scope>NUCLEOTIDE SEQUENCE</scope>
    <source>
        <strain evidence="2">Hsosn_3</strain>
        <tissue evidence="2">Leaf</tissue>
    </source>
</reference>
<dbReference type="Proteomes" id="UP001237642">
    <property type="component" value="Unassembled WGS sequence"/>
</dbReference>
<accession>A0AAD8J088</accession>
<feature type="compositionally biased region" description="Acidic residues" evidence="1">
    <location>
        <begin position="160"/>
        <end position="187"/>
    </location>
</feature>
<name>A0AAD8J088_9APIA</name>
<proteinExistence type="predicted"/>
<keyword evidence="3" id="KW-1185">Reference proteome</keyword>